<dbReference type="EMBL" id="SUMC01000005">
    <property type="protein sequence ID" value="TKA12145.1"/>
    <property type="molecule type" value="Genomic_DNA"/>
</dbReference>
<proteinExistence type="predicted"/>
<dbReference type="AlphaFoldDB" id="A0A4U0T8Y2"/>
<comment type="caution">
    <text evidence="2">The sequence shown here is derived from an EMBL/GenBank/DDBJ whole genome shotgun (WGS) entry which is preliminary data.</text>
</comment>
<dbReference type="Gene3D" id="3.30.420.40">
    <property type="match status" value="2"/>
</dbReference>
<gene>
    <name evidence="2" type="ORF">FCI23_07570</name>
</gene>
<name>A0A4U0T8Y2_9ACTN</name>
<dbReference type="CDD" id="cd24007">
    <property type="entry name" value="ASKHA_NBD_eukNAGK-like"/>
    <property type="match status" value="1"/>
</dbReference>
<dbReference type="PANTHER" id="PTHR43190">
    <property type="entry name" value="N-ACETYL-D-GLUCOSAMINE KINASE"/>
    <property type="match status" value="1"/>
</dbReference>
<dbReference type="Pfam" id="PF01869">
    <property type="entry name" value="BcrAD_BadFG"/>
    <property type="match status" value="1"/>
</dbReference>
<dbReference type="InterPro" id="IPR052519">
    <property type="entry name" value="Euk-type_GlcNAc_Kinase"/>
</dbReference>
<keyword evidence="3" id="KW-1185">Reference proteome</keyword>
<dbReference type="RefSeq" id="WP_136722677.1">
    <property type="nucleotide sequence ID" value="NZ_SUMC01000005.1"/>
</dbReference>
<organism evidence="2 3">
    <name type="scientific">Actinacidiphila oryziradicis</name>
    <dbReference type="NCBI Taxonomy" id="2571141"/>
    <lineage>
        <taxon>Bacteria</taxon>
        <taxon>Bacillati</taxon>
        <taxon>Actinomycetota</taxon>
        <taxon>Actinomycetes</taxon>
        <taxon>Kitasatosporales</taxon>
        <taxon>Streptomycetaceae</taxon>
        <taxon>Actinacidiphila</taxon>
    </lineage>
</organism>
<dbReference type="InterPro" id="IPR002731">
    <property type="entry name" value="ATPase_BadF"/>
</dbReference>
<sequence length="301" mass="30447">MRVLVGADVGGTKLAVRVETLDGVVRADLRCPADGWDASAVGSAASWLMDHLAGAVPEGDEIVAVGIGAQGCDTQEHCARLAEAVEALGVPAVVVNDAALLVPAAGLDAGIGVIAGTGSIGVGTDADGTVLFAGGWGWVLGDEASAPAIVREATKAALAAYDDRQPDDGLLRALLAHFGAADPQALARIVNDNPTPENWGPGAPAVFRAADEGSALAAHIVDEAARHLELLVSRLLRQGAAGETVVAAGSVIVRQPRLAERLRARLARSHPSLTLRLLDVPPVAGGVVLARGRGGIPPVIP</sequence>
<dbReference type="OrthoDB" id="8701357at2"/>
<dbReference type="SUPFAM" id="SSF53067">
    <property type="entry name" value="Actin-like ATPase domain"/>
    <property type="match status" value="2"/>
</dbReference>
<dbReference type="Proteomes" id="UP000305778">
    <property type="component" value="Unassembled WGS sequence"/>
</dbReference>
<accession>A0A4U0T8Y2</accession>
<reference evidence="2 3" key="1">
    <citation type="submission" date="2019-04" db="EMBL/GenBank/DDBJ databases">
        <title>Streptomyces oryziradicis sp. nov., a novel actinomycete isolated from rhizosphere soil of rice (Oryza sativa L.).</title>
        <authorList>
            <person name="Li C."/>
        </authorList>
    </citation>
    <scope>NUCLEOTIDE SEQUENCE [LARGE SCALE GENOMIC DNA]</scope>
    <source>
        <strain evidence="2 3">NEAU-C40</strain>
    </source>
</reference>
<evidence type="ECO:0000313" key="2">
    <source>
        <dbReference type="EMBL" id="TKA12145.1"/>
    </source>
</evidence>
<protein>
    <recommendedName>
        <fullName evidence="1">ATPase BadF/BadG/BcrA/BcrD type domain-containing protein</fullName>
    </recommendedName>
</protein>
<evidence type="ECO:0000313" key="3">
    <source>
        <dbReference type="Proteomes" id="UP000305778"/>
    </source>
</evidence>
<evidence type="ECO:0000259" key="1">
    <source>
        <dbReference type="Pfam" id="PF01869"/>
    </source>
</evidence>
<feature type="domain" description="ATPase BadF/BadG/BcrA/BcrD type" evidence="1">
    <location>
        <begin position="5"/>
        <end position="256"/>
    </location>
</feature>
<dbReference type="PANTHER" id="PTHR43190:SF3">
    <property type="entry name" value="N-ACETYL-D-GLUCOSAMINE KINASE"/>
    <property type="match status" value="1"/>
</dbReference>
<dbReference type="InterPro" id="IPR043129">
    <property type="entry name" value="ATPase_NBD"/>
</dbReference>